<sequence>MKFVLAALFATSAAALSEDATSFLLKERYDAHLAQHGIERSTEEKADRLAIFEKTIEKVTEANAALAAAGKDEVHGITKFADYTEDEFKFFLGVDAHVRAPKLPVVELSEEDKLSATSGSFNWNDEGKLTAVKDQQQCGSCWAFSATETIETAWALAGNTLTELSPQELVSCDKTDNGCNGGLPSNAFEYVKTRGGLAADKDYPYTSGKGVTGTCVSDLPAVAGGSISDWGYAQTACQGFRACTEDTDTIASALQKYGPMSIAIDASQWSSYTGGVMDSSSCDSSPRKMDHAVQLVGYNADAETPYWIVRNSWNTNWGEDGFIHLKMGENTCGIANLAALIKSV</sequence>
<evidence type="ECO:0000313" key="8">
    <source>
        <dbReference type="Proteomes" id="UP001165082"/>
    </source>
</evidence>
<protein>
    <submittedName>
        <fullName evidence="7">Uncharacterized protein</fullName>
    </submittedName>
</protein>
<proteinExistence type="inferred from homology"/>
<dbReference type="PROSITE" id="PS00639">
    <property type="entry name" value="THIOL_PROTEASE_HIS"/>
    <property type="match status" value="1"/>
</dbReference>
<feature type="signal peptide" evidence="4">
    <location>
        <begin position="1"/>
        <end position="15"/>
    </location>
</feature>
<dbReference type="SMART" id="SM00848">
    <property type="entry name" value="Inhibitor_I29"/>
    <property type="match status" value="1"/>
</dbReference>
<dbReference type="InterPro" id="IPR025660">
    <property type="entry name" value="Pept_his_AS"/>
</dbReference>
<organism evidence="7 8">
    <name type="scientific">Triparma retinervis</name>
    <dbReference type="NCBI Taxonomy" id="2557542"/>
    <lineage>
        <taxon>Eukaryota</taxon>
        <taxon>Sar</taxon>
        <taxon>Stramenopiles</taxon>
        <taxon>Ochrophyta</taxon>
        <taxon>Bolidophyceae</taxon>
        <taxon>Parmales</taxon>
        <taxon>Triparmaceae</taxon>
        <taxon>Triparma</taxon>
    </lineage>
</organism>
<dbReference type="Pfam" id="PF00112">
    <property type="entry name" value="Peptidase_C1"/>
    <property type="match status" value="1"/>
</dbReference>
<keyword evidence="8" id="KW-1185">Reference proteome</keyword>
<accession>A0A9W6Z7P5</accession>
<evidence type="ECO:0000256" key="2">
    <source>
        <dbReference type="ARBA" id="ARBA00023145"/>
    </source>
</evidence>
<feature type="chain" id="PRO_5040729776" evidence="4">
    <location>
        <begin position="16"/>
        <end position="344"/>
    </location>
</feature>
<evidence type="ECO:0000256" key="1">
    <source>
        <dbReference type="ARBA" id="ARBA00008455"/>
    </source>
</evidence>
<dbReference type="GO" id="GO:0008234">
    <property type="term" value="F:cysteine-type peptidase activity"/>
    <property type="evidence" value="ECO:0007669"/>
    <property type="project" value="InterPro"/>
</dbReference>
<evidence type="ECO:0000256" key="4">
    <source>
        <dbReference type="SAM" id="SignalP"/>
    </source>
</evidence>
<evidence type="ECO:0000256" key="3">
    <source>
        <dbReference type="ARBA" id="ARBA00023157"/>
    </source>
</evidence>
<dbReference type="GO" id="GO:0006508">
    <property type="term" value="P:proteolysis"/>
    <property type="evidence" value="ECO:0007669"/>
    <property type="project" value="InterPro"/>
</dbReference>
<dbReference type="Pfam" id="PF08246">
    <property type="entry name" value="Inhibitor_I29"/>
    <property type="match status" value="1"/>
</dbReference>
<evidence type="ECO:0000259" key="6">
    <source>
        <dbReference type="SMART" id="SM00848"/>
    </source>
</evidence>
<gene>
    <name evidence="7" type="ORF">TrRE_jg10633</name>
</gene>
<keyword evidence="4" id="KW-0732">Signal</keyword>
<dbReference type="PROSITE" id="PS00640">
    <property type="entry name" value="THIOL_PROTEASE_ASN"/>
    <property type="match status" value="1"/>
</dbReference>
<dbReference type="SUPFAM" id="SSF54001">
    <property type="entry name" value="Cysteine proteinases"/>
    <property type="match status" value="1"/>
</dbReference>
<dbReference type="PRINTS" id="PR00705">
    <property type="entry name" value="PAPAIN"/>
</dbReference>
<feature type="domain" description="Cathepsin propeptide inhibitor" evidence="6">
    <location>
        <begin position="29"/>
        <end position="88"/>
    </location>
</feature>
<evidence type="ECO:0000313" key="7">
    <source>
        <dbReference type="EMBL" id="GMH46297.1"/>
    </source>
</evidence>
<comment type="similarity">
    <text evidence="1">Belongs to the peptidase C1 family.</text>
</comment>
<dbReference type="EMBL" id="BRXZ01003016">
    <property type="protein sequence ID" value="GMH46297.1"/>
    <property type="molecule type" value="Genomic_DNA"/>
</dbReference>
<evidence type="ECO:0000259" key="5">
    <source>
        <dbReference type="SMART" id="SM00645"/>
    </source>
</evidence>
<dbReference type="AlphaFoldDB" id="A0A9W6Z7P5"/>
<dbReference type="PANTHER" id="PTHR12411">
    <property type="entry name" value="CYSTEINE PROTEASE FAMILY C1-RELATED"/>
    <property type="match status" value="1"/>
</dbReference>
<dbReference type="InterPro" id="IPR013128">
    <property type="entry name" value="Peptidase_C1A"/>
</dbReference>
<dbReference type="InterPro" id="IPR038765">
    <property type="entry name" value="Papain-like_cys_pep_sf"/>
</dbReference>
<dbReference type="InterPro" id="IPR000169">
    <property type="entry name" value="Pept_cys_AS"/>
</dbReference>
<reference evidence="7" key="1">
    <citation type="submission" date="2022-07" db="EMBL/GenBank/DDBJ databases">
        <title>Genome analysis of Parmales, a sister group of diatoms, reveals the evolutionary specialization of diatoms from phago-mixotrophs to photoautotrophs.</title>
        <authorList>
            <person name="Ban H."/>
            <person name="Sato S."/>
            <person name="Yoshikawa S."/>
            <person name="Kazumasa Y."/>
            <person name="Nakamura Y."/>
            <person name="Ichinomiya M."/>
            <person name="Saitoh K."/>
            <person name="Sato N."/>
            <person name="Blanc-Mathieu R."/>
            <person name="Endo H."/>
            <person name="Kuwata A."/>
            <person name="Ogata H."/>
        </authorList>
    </citation>
    <scope>NUCLEOTIDE SEQUENCE</scope>
</reference>
<dbReference type="CDD" id="cd02248">
    <property type="entry name" value="Peptidase_C1A"/>
    <property type="match status" value="1"/>
</dbReference>
<comment type="caution">
    <text evidence="7">The sequence shown here is derived from an EMBL/GenBank/DDBJ whole genome shotgun (WGS) entry which is preliminary data.</text>
</comment>
<dbReference type="OrthoDB" id="190265at2759"/>
<keyword evidence="2" id="KW-0865">Zymogen</keyword>
<dbReference type="InterPro" id="IPR013201">
    <property type="entry name" value="Prot_inhib_I29"/>
</dbReference>
<dbReference type="Gene3D" id="3.90.70.10">
    <property type="entry name" value="Cysteine proteinases"/>
    <property type="match status" value="1"/>
</dbReference>
<dbReference type="Proteomes" id="UP001165082">
    <property type="component" value="Unassembled WGS sequence"/>
</dbReference>
<dbReference type="InterPro" id="IPR000668">
    <property type="entry name" value="Peptidase_C1A_C"/>
</dbReference>
<feature type="domain" description="Peptidase C1A papain C-terminal" evidence="5">
    <location>
        <begin position="117"/>
        <end position="342"/>
    </location>
</feature>
<dbReference type="PROSITE" id="PS00139">
    <property type="entry name" value="THIOL_PROTEASE_CYS"/>
    <property type="match status" value="1"/>
</dbReference>
<keyword evidence="3" id="KW-1015">Disulfide bond</keyword>
<dbReference type="SMART" id="SM00645">
    <property type="entry name" value="Pept_C1"/>
    <property type="match status" value="1"/>
</dbReference>
<dbReference type="InterPro" id="IPR025661">
    <property type="entry name" value="Pept_asp_AS"/>
</dbReference>
<name>A0A9W6Z7P5_9STRA</name>
<dbReference type="InterPro" id="IPR039417">
    <property type="entry name" value="Peptidase_C1A_papain-like"/>
</dbReference>